<reference evidence="1 2" key="1">
    <citation type="submission" date="2020-02" db="EMBL/GenBank/DDBJ databases">
        <authorList>
            <person name="Ferguson B K."/>
        </authorList>
    </citation>
    <scope>NUCLEOTIDE SEQUENCE [LARGE SCALE GENOMIC DNA]</scope>
</reference>
<dbReference type="EMBL" id="CADCXU010003547">
    <property type="protein sequence ID" value="CAA9995532.1"/>
    <property type="molecule type" value="Genomic_DNA"/>
</dbReference>
<feature type="non-terminal residue" evidence="1">
    <location>
        <position position="1"/>
    </location>
</feature>
<sequence length="79" mass="9208">HRWQFVVVLKVHERLSVGRGVCREGTASRSPALHKINIGSRGLLRWSERTSFFYTALRSFRRTDGCLSDSRFFLSLFFT</sequence>
<accession>A0A6H5G068</accession>
<name>A0A6H5G068_9HEMI</name>
<evidence type="ECO:0000313" key="2">
    <source>
        <dbReference type="Proteomes" id="UP000479000"/>
    </source>
</evidence>
<organism evidence="1 2">
    <name type="scientific">Nesidiocoris tenuis</name>
    <dbReference type="NCBI Taxonomy" id="355587"/>
    <lineage>
        <taxon>Eukaryota</taxon>
        <taxon>Metazoa</taxon>
        <taxon>Ecdysozoa</taxon>
        <taxon>Arthropoda</taxon>
        <taxon>Hexapoda</taxon>
        <taxon>Insecta</taxon>
        <taxon>Pterygota</taxon>
        <taxon>Neoptera</taxon>
        <taxon>Paraneoptera</taxon>
        <taxon>Hemiptera</taxon>
        <taxon>Heteroptera</taxon>
        <taxon>Panheteroptera</taxon>
        <taxon>Cimicomorpha</taxon>
        <taxon>Miridae</taxon>
        <taxon>Dicyphina</taxon>
        <taxon>Nesidiocoris</taxon>
    </lineage>
</organism>
<protein>
    <submittedName>
        <fullName evidence="1">Uncharacterized protein</fullName>
    </submittedName>
</protein>
<proteinExistence type="predicted"/>
<dbReference type="AlphaFoldDB" id="A0A6H5G068"/>
<keyword evidence="2" id="KW-1185">Reference proteome</keyword>
<dbReference type="Proteomes" id="UP000479000">
    <property type="component" value="Unassembled WGS sequence"/>
</dbReference>
<gene>
    <name evidence="1" type="ORF">NTEN_LOCUS2323</name>
</gene>
<evidence type="ECO:0000313" key="1">
    <source>
        <dbReference type="EMBL" id="CAA9995532.1"/>
    </source>
</evidence>